<dbReference type="PANTHER" id="PTHR21248">
    <property type="entry name" value="CARDIOLIPIN SYNTHASE"/>
    <property type="match status" value="1"/>
</dbReference>
<keyword evidence="1" id="KW-0732">Signal</keyword>
<evidence type="ECO:0000256" key="1">
    <source>
        <dbReference type="SAM" id="SignalP"/>
    </source>
</evidence>
<dbReference type="Proteomes" id="UP001310248">
    <property type="component" value="Unassembled WGS sequence"/>
</dbReference>
<dbReference type="Gene3D" id="3.30.870.10">
    <property type="entry name" value="Endonuclease Chain A"/>
    <property type="match status" value="2"/>
</dbReference>
<gene>
    <name evidence="3" type="ORF">SNR37_000033</name>
</gene>
<feature type="signal peptide" evidence="1">
    <location>
        <begin position="1"/>
        <end position="27"/>
    </location>
</feature>
<reference evidence="4" key="1">
    <citation type="submission" date="2023-07" db="EMBL/GenBank/DDBJ databases">
        <title>Draft genome sequence of Agarivorans aestuarii strain ZMCS4, a CAZymes producing bacteria isolated from the marine brown algae Clodostephus spongiosus.</title>
        <authorList>
            <person name="Lorente B."/>
            <person name="Cabral C."/>
            <person name="Frias J."/>
            <person name="Faria J."/>
            <person name="Toubarro D."/>
        </authorList>
    </citation>
    <scope>NUCLEOTIDE SEQUENCE [LARGE SCALE GENOMIC DNA]</scope>
    <source>
        <strain evidence="4">ZMCS4</strain>
    </source>
</reference>
<accession>A0ABU7FZ65</accession>
<dbReference type="RefSeq" id="WP_329773566.1">
    <property type="nucleotide sequence ID" value="NZ_JAYDYW010000001.1"/>
</dbReference>
<keyword evidence="4" id="KW-1185">Reference proteome</keyword>
<dbReference type="Pfam" id="PF13091">
    <property type="entry name" value="PLDc_2"/>
    <property type="match status" value="2"/>
</dbReference>
<dbReference type="InterPro" id="IPR025202">
    <property type="entry name" value="PLD-like_dom"/>
</dbReference>
<sequence>MIWKLLPLLAVLSLAACSTSPVPPSQAVEDAWTSKQMEDRRWRDKDELERDYIKLASESEIPVQDALVKVVGTSTDDAIRSLATKIHLIEQAEHSIDLTYYIFTPDITGDAILGALCQAVKRGVDVRIMVDSLGSLSMEHGDLKGLIECAKQAGFVKTRAGEISTQQARVQAVVFNALTAAGGKANNRSHDKLLVIDGAIPEKAWVMTGGRNVSLHYYGLDEDGERDLHAFRDLEILVRPMADADIHSSPGQLTEYYFSVLFSKPGNKKLSTIFPYTERMQRSLDELARLKAMPEFTERYQNIEEYLAEGFIETQTRFAHELDNLNADSSEVVSNYSANKLANVNSISGLLARMTIEEKGIKKVRIVSPYLFLQSDLLKDEGKIERELNVAEMWLAENPGSTIEVLTNSVLSSDNFFTQAVIDMSTVPTVLMSDEIREQWLDEDLSKNEENPEFLNSEAWQKLINHPRITFYQLGGPDADELGGSKHYGKLHAKFMLFDDGAFVGTTNFDYRSLLYNNEVGFFLKSEAFAEELEREFELLKSQSVRWGSKEWLEMRQLIREQGGRKGRTTEKQRRIFKRLHDTGLIYQF</sequence>
<feature type="domain" description="PLD phosphodiesterase" evidence="2">
    <location>
        <begin position="185"/>
        <end position="217"/>
    </location>
</feature>
<organism evidence="3 4">
    <name type="scientific">Agarivorans aestuarii</name>
    <dbReference type="NCBI Taxonomy" id="1563703"/>
    <lineage>
        <taxon>Bacteria</taxon>
        <taxon>Pseudomonadati</taxon>
        <taxon>Pseudomonadota</taxon>
        <taxon>Gammaproteobacteria</taxon>
        <taxon>Alteromonadales</taxon>
        <taxon>Alteromonadaceae</taxon>
        <taxon>Agarivorans</taxon>
    </lineage>
</organism>
<dbReference type="PANTHER" id="PTHR21248:SF22">
    <property type="entry name" value="PHOSPHOLIPASE D"/>
    <property type="match status" value="1"/>
</dbReference>
<comment type="caution">
    <text evidence="3">The sequence shown here is derived from an EMBL/GenBank/DDBJ whole genome shotgun (WGS) entry which is preliminary data.</text>
</comment>
<dbReference type="PROSITE" id="PS50035">
    <property type="entry name" value="PLD"/>
    <property type="match status" value="2"/>
</dbReference>
<evidence type="ECO:0000313" key="4">
    <source>
        <dbReference type="Proteomes" id="UP001310248"/>
    </source>
</evidence>
<dbReference type="PROSITE" id="PS51257">
    <property type="entry name" value="PROKAR_LIPOPROTEIN"/>
    <property type="match status" value="1"/>
</dbReference>
<evidence type="ECO:0000313" key="3">
    <source>
        <dbReference type="EMBL" id="MEE1672266.1"/>
    </source>
</evidence>
<dbReference type="SMART" id="SM00155">
    <property type="entry name" value="PLDc"/>
    <property type="match status" value="2"/>
</dbReference>
<evidence type="ECO:0000259" key="2">
    <source>
        <dbReference type="PROSITE" id="PS50035"/>
    </source>
</evidence>
<feature type="chain" id="PRO_5046041196" evidence="1">
    <location>
        <begin position="28"/>
        <end position="589"/>
    </location>
</feature>
<proteinExistence type="predicted"/>
<name>A0ABU7FZ65_9ALTE</name>
<protein>
    <submittedName>
        <fullName evidence="3">Phospholipase D-like domain-containing protein</fullName>
    </submittedName>
</protein>
<dbReference type="SUPFAM" id="SSF56024">
    <property type="entry name" value="Phospholipase D/nuclease"/>
    <property type="match status" value="2"/>
</dbReference>
<feature type="domain" description="PLD phosphodiesterase" evidence="2">
    <location>
        <begin position="487"/>
        <end position="513"/>
    </location>
</feature>
<dbReference type="EMBL" id="JAYDYW010000001">
    <property type="protein sequence ID" value="MEE1672266.1"/>
    <property type="molecule type" value="Genomic_DNA"/>
</dbReference>
<dbReference type="InterPro" id="IPR001736">
    <property type="entry name" value="PLipase_D/transphosphatidylase"/>
</dbReference>